<name>A2EPH0_TRIV3</name>
<dbReference type="InParanoid" id="A2EPH0"/>
<dbReference type="InterPro" id="IPR001936">
    <property type="entry name" value="RasGAP_dom"/>
</dbReference>
<proteinExistence type="predicted"/>
<dbReference type="Gene3D" id="1.10.506.10">
    <property type="entry name" value="GTPase Activation - p120gap, domain 1"/>
    <property type="match status" value="2"/>
</dbReference>
<reference evidence="3" key="1">
    <citation type="submission" date="2006-10" db="EMBL/GenBank/DDBJ databases">
        <authorList>
            <person name="Amadeo P."/>
            <person name="Zhao Q."/>
            <person name="Wortman J."/>
            <person name="Fraser-Liggett C."/>
            <person name="Carlton J."/>
        </authorList>
    </citation>
    <scope>NUCLEOTIDE SEQUENCE</scope>
    <source>
        <strain evidence="3">G3</strain>
    </source>
</reference>
<feature type="domain" description="Ras-GAP" evidence="2">
    <location>
        <begin position="268"/>
        <end position="456"/>
    </location>
</feature>
<evidence type="ECO:0000313" key="4">
    <source>
        <dbReference type="Proteomes" id="UP000001542"/>
    </source>
</evidence>
<dbReference type="VEuPathDB" id="TrichDB:TVAG_286560"/>
<feature type="compositionally biased region" description="Basic residues" evidence="1">
    <location>
        <begin position="641"/>
        <end position="656"/>
    </location>
</feature>
<feature type="region of interest" description="Disordered" evidence="1">
    <location>
        <begin position="595"/>
        <end position="663"/>
    </location>
</feature>
<evidence type="ECO:0000259" key="2">
    <source>
        <dbReference type="PROSITE" id="PS50018"/>
    </source>
</evidence>
<dbReference type="SMR" id="A2EPH0"/>
<dbReference type="VEuPathDB" id="TrichDB:TVAGG3_0615900"/>
<evidence type="ECO:0000256" key="1">
    <source>
        <dbReference type="SAM" id="MobiDB-lite"/>
    </source>
</evidence>
<sequence>MNEEIFVDFSHIIRTVLQELLPENSEESQDVGGLTQSTAMKVCLKDFEKINCDNMFDIEQSETRQLLEKVQSVLLGESITTLVTNWPPTISSKNSKIKYLLVFLARTLKKVSSPTTFLQWICGMLFPKYWTEKNSKSSSILRCVSLCQDGKNTYWAIQDSKDEFYYYLIHNNSDLELVKHMKIQSITISDTGIIVNHDQKENVKFRPINPKHIKLWNENKEKQINIIDFLTDKSQKYPDILLISLFHLLNALDTYLIRSILMSTKKESFSEISESLFHINLYNGSPQLLIETIVSLELENTKRADNLFSADSPCTQFLTKFVANFIKYFFDNSLSKIIKYIDNSGDLYLNKPDKCKKDVVQIKFTSALKYLISTVQDIPDEVKFIAHIIKMYTATKYNKSYIVTRAIASFFINCILKPTFTTPTLYDPTFSLQNPRTVSQMETLLEVAMELQLMEYHNTFFMFLDEHLKYHYQIHIEIFLYKLSEVKQIPRFAQTSKDKVMDSLNHVMNFISSNHDSISKNYFLLTESKKVTMTPIHYNFCSLLLHCFPWNSDTQRLKLKRDYLHNEHASLPQPISLPLSSNFASSYETYSLDDYKSEERKDLPPAPPLSPMLFREPEDEGNGYTEEGTPNTLDPGPSTPFKKKPSTSKKRPKLKTPLRNAGENDFIAVTGEVKKKKRMATVEEQDNLDYVPVRKLKSRKKKMTVKTVDK</sequence>
<dbReference type="AlphaFoldDB" id="A2EPH0"/>
<dbReference type="EMBL" id="DS113448">
    <property type="protein sequence ID" value="EAY05478.1"/>
    <property type="molecule type" value="Genomic_DNA"/>
</dbReference>
<reference evidence="3" key="2">
    <citation type="journal article" date="2007" name="Science">
        <title>Draft genome sequence of the sexually transmitted pathogen Trichomonas vaginalis.</title>
        <authorList>
            <person name="Carlton J.M."/>
            <person name="Hirt R.P."/>
            <person name="Silva J.C."/>
            <person name="Delcher A.L."/>
            <person name="Schatz M."/>
            <person name="Zhao Q."/>
            <person name="Wortman J.R."/>
            <person name="Bidwell S.L."/>
            <person name="Alsmark U.C.M."/>
            <person name="Besteiro S."/>
            <person name="Sicheritz-Ponten T."/>
            <person name="Noel C.J."/>
            <person name="Dacks J.B."/>
            <person name="Foster P.G."/>
            <person name="Simillion C."/>
            <person name="Van de Peer Y."/>
            <person name="Miranda-Saavedra D."/>
            <person name="Barton G.J."/>
            <person name="Westrop G.D."/>
            <person name="Mueller S."/>
            <person name="Dessi D."/>
            <person name="Fiori P.L."/>
            <person name="Ren Q."/>
            <person name="Paulsen I."/>
            <person name="Zhang H."/>
            <person name="Bastida-Corcuera F.D."/>
            <person name="Simoes-Barbosa A."/>
            <person name="Brown M.T."/>
            <person name="Hayes R.D."/>
            <person name="Mukherjee M."/>
            <person name="Okumura C.Y."/>
            <person name="Schneider R."/>
            <person name="Smith A.J."/>
            <person name="Vanacova S."/>
            <person name="Villalvazo M."/>
            <person name="Haas B.J."/>
            <person name="Pertea M."/>
            <person name="Feldblyum T.V."/>
            <person name="Utterback T.R."/>
            <person name="Shu C.L."/>
            <person name="Osoegawa K."/>
            <person name="de Jong P.J."/>
            <person name="Hrdy I."/>
            <person name="Horvathova L."/>
            <person name="Zubacova Z."/>
            <person name="Dolezal P."/>
            <person name="Malik S.B."/>
            <person name="Logsdon J.M. Jr."/>
            <person name="Henze K."/>
            <person name="Gupta A."/>
            <person name="Wang C.C."/>
            <person name="Dunne R.L."/>
            <person name="Upcroft J.A."/>
            <person name="Upcroft P."/>
            <person name="White O."/>
            <person name="Salzberg S.L."/>
            <person name="Tang P."/>
            <person name="Chiu C.-H."/>
            <person name="Lee Y.-S."/>
            <person name="Embley T.M."/>
            <person name="Coombs G.H."/>
            <person name="Mottram J.C."/>
            <person name="Tachezy J."/>
            <person name="Fraser-Liggett C.M."/>
            <person name="Johnson P.J."/>
        </authorList>
    </citation>
    <scope>NUCLEOTIDE SEQUENCE [LARGE SCALE GENOMIC DNA]</scope>
    <source>
        <strain evidence="3">G3</strain>
    </source>
</reference>
<keyword evidence="4" id="KW-1185">Reference proteome</keyword>
<dbReference type="KEGG" id="tva:4763344"/>
<dbReference type="SUPFAM" id="SSF48350">
    <property type="entry name" value="GTPase activation domain, GAP"/>
    <property type="match status" value="1"/>
</dbReference>
<evidence type="ECO:0000313" key="3">
    <source>
        <dbReference type="EMBL" id="EAY05478.1"/>
    </source>
</evidence>
<dbReference type="InterPro" id="IPR008936">
    <property type="entry name" value="Rho_GTPase_activation_prot"/>
</dbReference>
<dbReference type="CDD" id="cd04519">
    <property type="entry name" value="RasGAP"/>
    <property type="match status" value="1"/>
</dbReference>
<accession>A2EPH0</accession>
<dbReference type="Proteomes" id="UP000001542">
    <property type="component" value="Unassembled WGS sequence"/>
</dbReference>
<protein>
    <recommendedName>
        <fullName evidence="2">Ras-GAP domain-containing protein</fullName>
    </recommendedName>
</protein>
<dbReference type="RefSeq" id="XP_001317701.1">
    <property type="nucleotide sequence ID" value="XM_001317666.1"/>
</dbReference>
<organism evidence="3 4">
    <name type="scientific">Trichomonas vaginalis (strain ATCC PRA-98 / G3)</name>
    <dbReference type="NCBI Taxonomy" id="412133"/>
    <lineage>
        <taxon>Eukaryota</taxon>
        <taxon>Metamonada</taxon>
        <taxon>Parabasalia</taxon>
        <taxon>Trichomonadida</taxon>
        <taxon>Trichomonadidae</taxon>
        <taxon>Trichomonas</taxon>
    </lineage>
</organism>
<gene>
    <name evidence="3" type="ORF">TVAG_286560</name>
</gene>
<dbReference type="PROSITE" id="PS50018">
    <property type="entry name" value="RAS_GTPASE_ACTIV_2"/>
    <property type="match status" value="1"/>
</dbReference>